<dbReference type="InterPro" id="IPR052228">
    <property type="entry name" value="Sec_Metab_Biosynth_Oxidored"/>
</dbReference>
<comment type="caution">
    <text evidence="2">The sequence shown here is derived from an EMBL/GenBank/DDBJ whole genome shotgun (WGS) entry which is preliminary data.</text>
</comment>
<dbReference type="InterPro" id="IPR002347">
    <property type="entry name" value="SDR_fam"/>
</dbReference>
<dbReference type="VEuPathDB" id="FungiDB:F4678DRAFT_454322"/>
<organism evidence="2 3">
    <name type="scientific">Xylaria arbuscula</name>
    <dbReference type="NCBI Taxonomy" id="114810"/>
    <lineage>
        <taxon>Eukaryota</taxon>
        <taxon>Fungi</taxon>
        <taxon>Dikarya</taxon>
        <taxon>Ascomycota</taxon>
        <taxon>Pezizomycotina</taxon>
        <taxon>Sordariomycetes</taxon>
        <taxon>Xylariomycetidae</taxon>
        <taxon>Xylariales</taxon>
        <taxon>Xylariaceae</taxon>
        <taxon>Xylaria</taxon>
    </lineage>
</organism>
<dbReference type="GO" id="GO:0016491">
    <property type="term" value="F:oxidoreductase activity"/>
    <property type="evidence" value="ECO:0007669"/>
    <property type="project" value="UniProtKB-KW"/>
</dbReference>
<evidence type="ECO:0000313" key="2">
    <source>
        <dbReference type="EMBL" id="KAJ3575725.1"/>
    </source>
</evidence>
<dbReference type="SUPFAM" id="SSF51735">
    <property type="entry name" value="NAD(P)-binding Rossmann-fold domains"/>
    <property type="match status" value="1"/>
</dbReference>
<sequence>MPLQATMVTLSAVTASDKRISSALPSNLVALFVGATSGIGEATLKKFAQYTVNPRVHLIGRSREAADRIVAECQVLNPRGQYVFRQTDVSLIRNVDKVCKDIKAEEECIHLLFMSCGVPNMDRAKTAENVHLLAAVNYYARIRFIQNLLPLVQRAPGFRRIVTVGGGSHEAELDTNDFPALKIPVEKFRGHLTSLVTLGLEGVAQAVPDVSFIHDYPGTVKTKLLDGFPEEVLKTFQYVPIEECGERHLFLATSAKFPPASGKDAGVSLEDGGEVAVGTSGVVGSGVYSVGVDCESASPAVLEILRGSEGAWASTGGVSTYPRGVPSYYYELGVTHFLVLAYYVLLYGSLFKSLLSRLLFSQLEWEIYLDLAPSCCSS</sequence>
<dbReference type="PANTHER" id="PTHR47534">
    <property type="entry name" value="YALI0E05731P"/>
    <property type="match status" value="1"/>
</dbReference>
<proteinExistence type="predicted"/>
<dbReference type="Proteomes" id="UP001148614">
    <property type="component" value="Unassembled WGS sequence"/>
</dbReference>
<gene>
    <name evidence="2" type="ORF">NPX13_g3938</name>
</gene>
<keyword evidence="3" id="KW-1185">Reference proteome</keyword>
<protein>
    <recommendedName>
        <fullName evidence="4">Ketoreductase (KR) domain-containing protein</fullName>
    </recommendedName>
</protein>
<evidence type="ECO:0000256" key="1">
    <source>
        <dbReference type="ARBA" id="ARBA00023002"/>
    </source>
</evidence>
<dbReference type="EMBL" id="JANPWZ010000522">
    <property type="protein sequence ID" value="KAJ3575725.1"/>
    <property type="molecule type" value="Genomic_DNA"/>
</dbReference>
<dbReference type="AlphaFoldDB" id="A0A9W8NHB1"/>
<keyword evidence="1" id="KW-0560">Oxidoreductase</keyword>
<dbReference type="Pfam" id="PF00106">
    <property type="entry name" value="adh_short"/>
    <property type="match status" value="1"/>
</dbReference>
<reference evidence="2" key="1">
    <citation type="submission" date="2022-07" db="EMBL/GenBank/DDBJ databases">
        <title>Genome Sequence of Xylaria arbuscula.</title>
        <authorList>
            <person name="Buettner E."/>
        </authorList>
    </citation>
    <scope>NUCLEOTIDE SEQUENCE</scope>
    <source>
        <strain evidence="2">VT107</strain>
    </source>
</reference>
<accession>A0A9W8NHB1</accession>
<evidence type="ECO:0008006" key="4">
    <source>
        <dbReference type="Google" id="ProtNLM"/>
    </source>
</evidence>
<dbReference type="InterPro" id="IPR036291">
    <property type="entry name" value="NAD(P)-bd_dom_sf"/>
</dbReference>
<name>A0A9W8NHB1_9PEZI</name>
<dbReference type="PANTHER" id="PTHR47534:SF3">
    <property type="entry name" value="ALCOHOL DEHYDROGENASE-LIKE C-TERMINAL DOMAIN-CONTAINING PROTEIN"/>
    <property type="match status" value="1"/>
</dbReference>
<evidence type="ECO:0000313" key="3">
    <source>
        <dbReference type="Proteomes" id="UP001148614"/>
    </source>
</evidence>
<dbReference type="Gene3D" id="3.40.50.720">
    <property type="entry name" value="NAD(P)-binding Rossmann-like Domain"/>
    <property type="match status" value="1"/>
</dbReference>